<gene>
    <name evidence="7" type="ORF">J2X11_002688</name>
</gene>
<evidence type="ECO:0000256" key="3">
    <source>
        <dbReference type="ARBA" id="ARBA00022679"/>
    </source>
</evidence>
<evidence type="ECO:0000256" key="1">
    <source>
        <dbReference type="ARBA" id="ARBA00001946"/>
    </source>
</evidence>
<accession>A0ABU1URN8</accession>
<dbReference type="SFLD" id="SFLDS00005">
    <property type="entry name" value="Isoprenoid_Synthase_Type_I"/>
    <property type="match status" value="1"/>
</dbReference>
<dbReference type="Pfam" id="PF00348">
    <property type="entry name" value="polyprenyl_synt"/>
    <property type="match status" value="1"/>
</dbReference>
<reference evidence="7 8" key="1">
    <citation type="submission" date="2023-07" db="EMBL/GenBank/DDBJ databases">
        <title>Sorghum-associated microbial communities from plants grown in Nebraska, USA.</title>
        <authorList>
            <person name="Schachtman D."/>
        </authorList>
    </citation>
    <scope>NUCLEOTIDE SEQUENCE [LARGE SCALE GENOMIC DNA]</scope>
    <source>
        <strain evidence="7 8">BE248</strain>
    </source>
</reference>
<comment type="similarity">
    <text evidence="2 6">Belongs to the FPP/GGPP synthase family.</text>
</comment>
<dbReference type="GO" id="GO:0000010">
    <property type="term" value="F:heptaprenyl diphosphate synthase activity"/>
    <property type="evidence" value="ECO:0007669"/>
    <property type="project" value="UniProtKB-EC"/>
</dbReference>
<evidence type="ECO:0000313" key="7">
    <source>
        <dbReference type="EMBL" id="MDR7087849.1"/>
    </source>
</evidence>
<name>A0ABU1URN8_9ACTN</name>
<dbReference type="RefSeq" id="WP_309971974.1">
    <property type="nucleotide sequence ID" value="NZ_JAVDWH010000001.1"/>
</dbReference>
<dbReference type="InterPro" id="IPR008949">
    <property type="entry name" value="Isoprenoid_synthase_dom_sf"/>
</dbReference>
<dbReference type="InterPro" id="IPR033749">
    <property type="entry name" value="Polyprenyl_synt_CS"/>
</dbReference>
<dbReference type="InterPro" id="IPR000092">
    <property type="entry name" value="Polyprenyl_synt"/>
</dbReference>
<evidence type="ECO:0000256" key="5">
    <source>
        <dbReference type="ARBA" id="ARBA00022842"/>
    </source>
</evidence>
<proteinExistence type="inferred from homology"/>
<evidence type="ECO:0000256" key="6">
    <source>
        <dbReference type="RuleBase" id="RU004466"/>
    </source>
</evidence>
<keyword evidence="8" id="KW-1185">Reference proteome</keyword>
<dbReference type="EMBL" id="JAVDWH010000001">
    <property type="protein sequence ID" value="MDR7087849.1"/>
    <property type="molecule type" value="Genomic_DNA"/>
</dbReference>
<dbReference type="SUPFAM" id="SSF48576">
    <property type="entry name" value="Terpenoid synthases"/>
    <property type="match status" value="1"/>
</dbReference>
<evidence type="ECO:0000256" key="2">
    <source>
        <dbReference type="ARBA" id="ARBA00006706"/>
    </source>
</evidence>
<evidence type="ECO:0000313" key="8">
    <source>
        <dbReference type="Proteomes" id="UP001257739"/>
    </source>
</evidence>
<dbReference type="PANTHER" id="PTHR12001:SF69">
    <property type="entry name" value="ALL TRANS-POLYPRENYL-DIPHOSPHATE SYNTHASE PDSS1"/>
    <property type="match status" value="1"/>
</dbReference>
<dbReference type="EC" id="2.5.1.30" evidence="7"/>
<comment type="caution">
    <text evidence="7">The sequence shown here is derived from an EMBL/GenBank/DDBJ whole genome shotgun (WGS) entry which is preliminary data.</text>
</comment>
<dbReference type="PROSITE" id="PS00444">
    <property type="entry name" value="POLYPRENYL_SYNTHASE_2"/>
    <property type="match status" value="1"/>
</dbReference>
<protein>
    <submittedName>
        <fullName evidence="7">Heptaprenyl diphosphate synthase</fullName>
        <ecNumber evidence="7">2.5.1.30</ecNumber>
    </submittedName>
</protein>
<evidence type="ECO:0000256" key="4">
    <source>
        <dbReference type="ARBA" id="ARBA00022723"/>
    </source>
</evidence>
<keyword evidence="4" id="KW-0479">Metal-binding</keyword>
<comment type="cofactor">
    <cofactor evidence="1">
        <name>Mg(2+)</name>
        <dbReference type="ChEBI" id="CHEBI:18420"/>
    </cofactor>
</comment>
<keyword evidence="5" id="KW-0460">Magnesium</keyword>
<dbReference type="PANTHER" id="PTHR12001">
    <property type="entry name" value="GERANYLGERANYL PYROPHOSPHATE SYNTHASE"/>
    <property type="match status" value="1"/>
</dbReference>
<dbReference type="SFLD" id="SFLDG01017">
    <property type="entry name" value="Polyprenyl_Transferase_Like"/>
    <property type="match status" value="1"/>
</dbReference>
<keyword evidence="3 6" id="KW-0808">Transferase</keyword>
<dbReference type="CDD" id="cd00685">
    <property type="entry name" value="Trans_IPPS_HT"/>
    <property type="match status" value="1"/>
</dbReference>
<organism evidence="7 8">
    <name type="scientific">Aeromicrobium panaciterrae</name>
    <dbReference type="NCBI Taxonomy" id="363861"/>
    <lineage>
        <taxon>Bacteria</taxon>
        <taxon>Bacillati</taxon>
        <taxon>Actinomycetota</taxon>
        <taxon>Actinomycetes</taxon>
        <taxon>Propionibacteriales</taxon>
        <taxon>Nocardioidaceae</taxon>
        <taxon>Aeromicrobium</taxon>
    </lineage>
</organism>
<sequence length="329" mass="35036">MSSLGVPFTDDALEARVQTGIEEIERQLAIAVDSPEAFVAEAAAHLLNAGGKRFRPLLVMLAAEFGDQAHGDVPRAAVVVELTHLATLYHDDVMDEASMRRGAPSANSRWGNSVAILVGDYLFAQASDLVSDLGPESVRIQARTFSRLVQGQIRETLGPGEGDDQLEHYLSVVADKTGSLIATAARLGAKMAGAPLEVEETLTEFGERIGAAFQLSDDIIDIASETDDSGKTPGTDLREGVPTLPTLLALRSTDPESERLRSLLGKPLTDDAELAEAITLLRSHPAMDEARAYVRAETDAAQALLAKLPESSAREALQLLCTTVATRLG</sequence>
<dbReference type="Gene3D" id="1.10.600.10">
    <property type="entry name" value="Farnesyl Diphosphate Synthase"/>
    <property type="match status" value="1"/>
</dbReference>
<dbReference type="Proteomes" id="UP001257739">
    <property type="component" value="Unassembled WGS sequence"/>
</dbReference>